<dbReference type="Proteomes" id="UP000254291">
    <property type="component" value="Unassembled WGS sequence"/>
</dbReference>
<dbReference type="Pfam" id="PF01636">
    <property type="entry name" value="APH"/>
    <property type="match status" value="1"/>
</dbReference>
<reference evidence="2 3" key="1">
    <citation type="submission" date="2018-06" db="EMBL/GenBank/DDBJ databases">
        <authorList>
            <consortium name="Pathogen Informatics"/>
            <person name="Doyle S."/>
        </authorList>
    </citation>
    <scope>NUCLEOTIDE SEQUENCE [LARGE SCALE GENOMIC DNA]</scope>
    <source>
        <strain evidence="2 3">NCTC10742</strain>
    </source>
</reference>
<sequence>MSVLSERIASAVGLASHLGRGVRRIGTDTLIGRLLPLPRTIGDLDPAAMSSLMGRSVTSVAVLDGDAGTSSRARLALTGDGVPATVFVKMAAETVATRLMGELGNLADTETRFYSHLSAELTGVPRCHGSRFDPRTGRFVLILEDLADASAGPCEFPDTLHPIDADRAALVVELLARLHATFWGRLPGRRGAGPLGWLYSASEDSASLLTAPLLRTSARRLAERSALPVARGRFIDENYRAAAALIDRGPHTVMHGDAHPGNLYFRAGQAGLLDWQAVRRGHPSRELAYTLTTSMTAERRRESQRELLEVYRRALAAGGGPELDRDDLWDRYRQAALYPYVATLITVGMGGMQVEDIAMKGLERALEALDDLETVALLEKNL</sequence>
<dbReference type="PANTHER" id="PTHR23020:SF41">
    <property type="entry name" value="AMINOGLYCOSIDE PHOSPHOTRANSFERASE DOMAIN-CONTAINING PROTEIN"/>
    <property type="match status" value="1"/>
</dbReference>
<dbReference type="InterPro" id="IPR052961">
    <property type="entry name" value="Oxido-Kinase-like_Enzymes"/>
</dbReference>
<evidence type="ECO:0000313" key="2">
    <source>
        <dbReference type="EMBL" id="STZ42918.1"/>
    </source>
</evidence>
<name>A0A378SLA4_9MYCO</name>
<keyword evidence="2" id="KW-0808">Transferase</keyword>
<evidence type="ECO:0000259" key="1">
    <source>
        <dbReference type="Pfam" id="PF01636"/>
    </source>
</evidence>
<organism evidence="2 3">
    <name type="scientific">Mycolicibacterium gilvum</name>
    <dbReference type="NCBI Taxonomy" id="1804"/>
    <lineage>
        <taxon>Bacteria</taxon>
        <taxon>Bacillati</taxon>
        <taxon>Actinomycetota</taxon>
        <taxon>Actinomycetes</taxon>
        <taxon>Mycobacteriales</taxon>
        <taxon>Mycobacteriaceae</taxon>
        <taxon>Mycolicibacterium</taxon>
    </lineage>
</organism>
<dbReference type="InterPro" id="IPR011009">
    <property type="entry name" value="Kinase-like_dom_sf"/>
</dbReference>
<evidence type="ECO:0000313" key="3">
    <source>
        <dbReference type="Proteomes" id="UP000254291"/>
    </source>
</evidence>
<dbReference type="PANTHER" id="PTHR23020">
    <property type="entry name" value="UNCHARACTERIZED NUCLEAR HORMONE RECEPTOR-RELATED"/>
    <property type="match status" value="1"/>
</dbReference>
<protein>
    <submittedName>
        <fullName evidence="2">Phosphotransferase family protein</fullName>
    </submittedName>
</protein>
<dbReference type="SUPFAM" id="SSF56112">
    <property type="entry name" value="Protein kinase-like (PK-like)"/>
    <property type="match status" value="1"/>
</dbReference>
<dbReference type="EMBL" id="UGQM01000001">
    <property type="protein sequence ID" value="STZ42918.1"/>
    <property type="molecule type" value="Genomic_DNA"/>
</dbReference>
<proteinExistence type="predicted"/>
<dbReference type="AlphaFoldDB" id="A0A378SLA4"/>
<gene>
    <name evidence="2" type="ORF">NCTC10742_02134</name>
</gene>
<dbReference type="Gene3D" id="3.90.1200.10">
    <property type="match status" value="1"/>
</dbReference>
<dbReference type="InterPro" id="IPR002575">
    <property type="entry name" value="Aminoglycoside_PTrfase"/>
</dbReference>
<accession>A0A378SLA4</accession>
<dbReference type="RefSeq" id="WP_115327175.1">
    <property type="nucleotide sequence ID" value="NZ_JACKST010000132.1"/>
</dbReference>
<feature type="domain" description="Aminoglycoside phosphotransferase" evidence="1">
    <location>
        <begin position="107"/>
        <end position="316"/>
    </location>
</feature>
<dbReference type="GO" id="GO:0016740">
    <property type="term" value="F:transferase activity"/>
    <property type="evidence" value="ECO:0007669"/>
    <property type="project" value="UniProtKB-KW"/>
</dbReference>